<comment type="caution">
    <text evidence="3">The sequence shown here is derived from an EMBL/GenBank/DDBJ whole genome shotgun (WGS) entry which is preliminary data.</text>
</comment>
<reference evidence="3" key="1">
    <citation type="journal article" date="2015" name="Nature">
        <title>Complex archaea that bridge the gap between prokaryotes and eukaryotes.</title>
        <authorList>
            <person name="Spang A."/>
            <person name="Saw J.H."/>
            <person name="Jorgensen S.L."/>
            <person name="Zaremba-Niedzwiedzka K."/>
            <person name="Martijn J."/>
            <person name="Lind A.E."/>
            <person name="van Eijk R."/>
            <person name="Schleper C."/>
            <person name="Guy L."/>
            <person name="Ettema T.J."/>
        </authorList>
    </citation>
    <scope>NUCLEOTIDE SEQUENCE</scope>
</reference>
<feature type="non-terminal residue" evidence="3">
    <location>
        <position position="1"/>
    </location>
</feature>
<evidence type="ECO:0000259" key="2">
    <source>
        <dbReference type="Pfam" id="PF07685"/>
    </source>
</evidence>
<sequence length="135" mass="14926">QPGSSEGLGLIEMETSLAADKTLRQNKGKLLLNDADISGYEIHAGVSYGKALEQPLMQLDQGSEGVISADNKIIGTYLHGLFEQSAAFEAILHWAGLQTIETMDYKQLQETDINKLADMIDDHIDTEKLMRLFED</sequence>
<evidence type="ECO:0000256" key="1">
    <source>
        <dbReference type="ARBA" id="ARBA00022962"/>
    </source>
</evidence>
<name>A0A0F9CS21_9ZZZZ</name>
<dbReference type="GO" id="GO:0003824">
    <property type="term" value="F:catalytic activity"/>
    <property type="evidence" value="ECO:0007669"/>
    <property type="project" value="InterPro"/>
</dbReference>
<gene>
    <name evidence="3" type="ORF">LCGC14_2290010</name>
</gene>
<dbReference type="EMBL" id="LAZR01032051">
    <property type="protein sequence ID" value="KKL51984.1"/>
    <property type="molecule type" value="Genomic_DNA"/>
</dbReference>
<dbReference type="Pfam" id="PF07685">
    <property type="entry name" value="GATase_3"/>
    <property type="match status" value="1"/>
</dbReference>
<dbReference type="InterPro" id="IPR029062">
    <property type="entry name" value="Class_I_gatase-like"/>
</dbReference>
<dbReference type="PANTHER" id="PTHR21343">
    <property type="entry name" value="DETHIOBIOTIN SYNTHETASE"/>
    <property type="match status" value="1"/>
</dbReference>
<keyword evidence="1" id="KW-0315">Glutamine amidotransferase</keyword>
<dbReference type="PROSITE" id="PS51274">
    <property type="entry name" value="GATASE_COBBQ"/>
    <property type="match status" value="1"/>
</dbReference>
<accession>A0A0F9CS21</accession>
<dbReference type="InterPro" id="IPR011698">
    <property type="entry name" value="GATase_3"/>
</dbReference>
<dbReference type="SUPFAM" id="SSF52317">
    <property type="entry name" value="Class I glutamine amidotransferase-like"/>
    <property type="match status" value="1"/>
</dbReference>
<dbReference type="AlphaFoldDB" id="A0A0F9CS21"/>
<proteinExistence type="predicted"/>
<organism evidence="3">
    <name type="scientific">marine sediment metagenome</name>
    <dbReference type="NCBI Taxonomy" id="412755"/>
    <lineage>
        <taxon>unclassified sequences</taxon>
        <taxon>metagenomes</taxon>
        <taxon>ecological metagenomes</taxon>
    </lineage>
</organism>
<dbReference type="PANTHER" id="PTHR21343:SF1">
    <property type="entry name" value="COBYRIC ACID SYNTHASE"/>
    <property type="match status" value="1"/>
</dbReference>
<feature type="domain" description="CobB/CobQ-like glutamine amidotransferase" evidence="2">
    <location>
        <begin position="2"/>
        <end position="86"/>
    </location>
</feature>
<evidence type="ECO:0000313" key="3">
    <source>
        <dbReference type="EMBL" id="KKL51984.1"/>
    </source>
</evidence>
<protein>
    <recommendedName>
        <fullName evidence="2">CobB/CobQ-like glutamine amidotransferase domain-containing protein</fullName>
    </recommendedName>
</protein>